<dbReference type="GO" id="GO:0048544">
    <property type="term" value="P:recognition of pollen"/>
    <property type="evidence" value="ECO:0007669"/>
    <property type="project" value="InterPro"/>
</dbReference>
<evidence type="ECO:0000256" key="12">
    <source>
        <dbReference type="ARBA" id="ARBA00023136"/>
    </source>
</evidence>
<dbReference type="CDD" id="cd01098">
    <property type="entry name" value="PAN_AP_plant"/>
    <property type="match status" value="1"/>
</dbReference>
<comment type="similarity">
    <text evidence="18">Belongs to the protein kinase superfamily. Ser/Thr protein kinase family.</text>
</comment>
<accession>A0A9Q1KNP8</accession>
<evidence type="ECO:0000256" key="15">
    <source>
        <dbReference type="ARBA" id="ARBA00023180"/>
    </source>
</evidence>
<dbReference type="InterPro" id="IPR000742">
    <property type="entry name" value="EGF"/>
</dbReference>
<comment type="subcellular location">
    <subcellularLocation>
        <location evidence="1">Cell membrane</location>
        <topology evidence="1">Single-pass type I membrane protein</topology>
    </subcellularLocation>
</comment>
<proteinExistence type="inferred from homology"/>
<evidence type="ECO:0000256" key="6">
    <source>
        <dbReference type="ARBA" id="ARBA00022729"/>
    </source>
</evidence>
<feature type="domain" description="EGF-like" evidence="22">
    <location>
        <begin position="269"/>
        <end position="305"/>
    </location>
</feature>
<evidence type="ECO:0000256" key="9">
    <source>
        <dbReference type="ARBA" id="ARBA00022777"/>
    </source>
</evidence>
<dbReference type="GO" id="GO:0005524">
    <property type="term" value="F:ATP binding"/>
    <property type="evidence" value="ECO:0007669"/>
    <property type="project" value="UniProtKB-KW"/>
</dbReference>
<keyword evidence="4 18" id="KW-0808">Transferase</keyword>
<keyword evidence="11" id="KW-1133">Transmembrane helix</keyword>
<evidence type="ECO:0000256" key="7">
    <source>
        <dbReference type="ARBA" id="ARBA00022734"/>
    </source>
</evidence>
<evidence type="ECO:0000256" key="4">
    <source>
        <dbReference type="ARBA" id="ARBA00022679"/>
    </source>
</evidence>
<evidence type="ECO:0000313" key="25">
    <source>
        <dbReference type="EMBL" id="KAJ8446133.1"/>
    </source>
</evidence>
<evidence type="ECO:0000256" key="14">
    <source>
        <dbReference type="ARBA" id="ARBA00023170"/>
    </source>
</evidence>
<dbReference type="InterPro" id="IPR000719">
    <property type="entry name" value="Prot_kinase_dom"/>
</dbReference>
<keyword evidence="8 18" id="KW-0547">Nucleotide-binding</keyword>
<dbReference type="GO" id="GO:0030246">
    <property type="term" value="F:carbohydrate binding"/>
    <property type="evidence" value="ECO:0007669"/>
    <property type="project" value="UniProtKB-KW"/>
</dbReference>
<dbReference type="GO" id="GO:0005886">
    <property type="term" value="C:plasma membrane"/>
    <property type="evidence" value="ECO:0007669"/>
    <property type="project" value="UniProtKB-SubCell"/>
</dbReference>
<dbReference type="Pfam" id="PF01453">
    <property type="entry name" value="B_lectin"/>
    <property type="match status" value="1"/>
</dbReference>
<keyword evidence="3 18" id="KW-0723">Serine/threonine-protein kinase</keyword>
<dbReference type="Gene3D" id="3.50.4.10">
    <property type="entry name" value="Hepatocyte Growth Factor"/>
    <property type="match status" value="1"/>
</dbReference>
<dbReference type="InterPro" id="IPR024171">
    <property type="entry name" value="SRK-like_kinase"/>
</dbReference>
<dbReference type="PROSITE" id="PS00108">
    <property type="entry name" value="PROTEIN_KINASE_ST"/>
    <property type="match status" value="1"/>
</dbReference>
<dbReference type="GO" id="GO:0004674">
    <property type="term" value="F:protein serine/threonine kinase activity"/>
    <property type="evidence" value="ECO:0007669"/>
    <property type="project" value="UniProtKB-KW"/>
</dbReference>
<evidence type="ECO:0000256" key="20">
    <source>
        <dbReference type="SAM" id="MobiDB-lite"/>
    </source>
</evidence>
<dbReference type="OrthoDB" id="785331at2759"/>
<keyword evidence="26" id="KW-1185">Reference proteome</keyword>
<feature type="domain" description="Protein kinase" evidence="21">
    <location>
        <begin position="463"/>
        <end position="758"/>
    </location>
</feature>
<keyword evidence="5" id="KW-0812">Transmembrane</keyword>
<evidence type="ECO:0000256" key="1">
    <source>
        <dbReference type="ARBA" id="ARBA00004251"/>
    </source>
</evidence>
<feature type="domain" description="Bulb-type lectin" evidence="23">
    <location>
        <begin position="10"/>
        <end position="130"/>
    </location>
</feature>
<keyword evidence="13" id="KW-1015">Disulfide bond</keyword>
<evidence type="ECO:0000256" key="8">
    <source>
        <dbReference type="ARBA" id="ARBA00022741"/>
    </source>
</evidence>
<dbReference type="PANTHER" id="PTHR27002:SF851">
    <property type="entry name" value="G-TYPE LECTIN S-RECEPTOR-LIKE SERINE_THREONINE-PROTEIN KINASE SD1-1"/>
    <property type="match status" value="1"/>
</dbReference>
<feature type="region of interest" description="Disordered" evidence="20">
    <location>
        <begin position="768"/>
        <end position="789"/>
    </location>
</feature>
<evidence type="ECO:0000256" key="11">
    <source>
        <dbReference type="ARBA" id="ARBA00022989"/>
    </source>
</evidence>
<dbReference type="InterPro" id="IPR001480">
    <property type="entry name" value="Bulb-type_lectin_dom"/>
</dbReference>
<dbReference type="PROSITE" id="PS50026">
    <property type="entry name" value="EGF_3"/>
    <property type="match status" value="1"/>
</dbReference>
<evidence type="ECO:0000256" key="3">
    <source>
        <dbReference type="ARBA" id="ARBA00022527"/>
    </source>
</evidence>
<feature type="domain" description="Apple" evidence="24">
    <location>
        <begin position="324"/>
        <end position="408"/>
    </location>
</feature>
<dbReference type="FunFam" id="2.90.10.10:FF:000004">
    <property type="entry name" value="G-type lectin S-receptor-like serine/threonine-protein kinase"/>
    <property type="match status" value="1"/>
</dbReference>
<keyword evidence="2" id="KW-1003">Cell membrane</keyword>
<evidence type="ECO:0000256" key="18">
    <source>
        <dbReference type="PIRNR" id="PIRNR000641"/>
    </source>
</evidence>
<dbReference type="PANTHER" id="PTHR27002">
    <property type="entry name" value="RECEPTOR-LIKE SERINE/THREONINE-PROTEIN KINASE SD1-8"/>
    <property type="match status" value="1"/>
</dbReference>
<keyword evidence="14" id="KW-0675">Receptor</keyword>
<dbReference type="Pfam" id="PF07714">
    <property type="entry name" value="PK_Tyr_Ser-Thr"/>
    <property type="match status" value="1"/>
</dbReference>
<keyword evidence="9 18" id="KW-0418">Kinase</keyword>
<evidence type="ECO:0000256" key="16">
    <source>
        <dbReference type="ARBA" id="ARBA00047899"/>
    </source>
</evidence>
<evidence type="ECO:0000259" key="22">
    <source>
        <dbReference type="PROSITE" id="PS50026"/>
    </source>
</evidence>
<dbReference type="InterPro" id="IPR036426">
    <property type="entry name" value="Bulb-type_lectin_dom_sf"/>
</dbReference>
<reference evidence="25" key="1">
    <citation type="submission" date="2022-04" db="EMBL/GenBank/DDBJ databases">
        <title>Carnegiea gigantea Genome sequencing and assembly v2.</title>
        <authorList>
            <person name="Copetti D."/>
            <person name="Sanderson M.J."/>
            <person name="Burquez A."/>
            <person name="Wojciechowski M.F."/>
        </authorList>
    </citation>
    <scope>NUCLEOTIDE SEQUENCE</scope>
    <source>
        <strain evidence="25">SGP5-SGP5p</strain>
        <tissue evidence="25">Aerial part</tissue>
    </source>
</reference>
<dbReference type="InterPro" id="IPR000858">
    <property type="entry name" value="S_locus_glycoprot_dom"/>
</dbReference>
<keyword evidence="7" id="KW-0430">Lectin</keyword>
<evidence type="ECO:0000256" key="17">
    <source>
        <dbReference type="ARBA" id="ARBA00048679"/>
    </source>
</evidence>
<keyword evidence="10 18" id="KW-0067">ATP-binding</keyword>
<dbReference type="SUPFAM" id="SSF51110">
    <property type="entry name" value="alpha-D-mannose-specific plant lectins"/>
    <property type="match status" value="1"/>
</dbReference>
<dbReference type="Pfam" id="PF08276">
    <property type="entry name" value="PAN_2"/>
    <property type="match status" value="1"/>
</dbReference>
<dbReference type="SMART" id="SM00220">
    <property type="entry name" value="S_TKc"/>
    <property type="match status" value="1"/>
</dbReference>
<evidence type="ECO:0000256" key="13">
    <source>
        <dbReference type="ARBA" id="ARBA00023157"/>
    </source>
</evidence>
<dbReference type="PIRSF" id="PIRSF000641">
    <property type="entry name" value="SRK"/>
    <property type="match status" value="1"/>
</dbReference>
<dbReference type="Gene3D" id="1.10.510.10">
    <property type="entry name" value="Transferase(Phosphotransferase) domain 1"/>
    <property type="match status" value="1"/>
</dbReference>
<dbReference type="EC" id="2.7.11.1" evidence="18"/>
<organism evidence="25 26">
    <name type="scientific">Carnegiea gigantea</name>
    <dbReference type="NCBI Taxonomy" id="171969"/>
    <lineage>
        <taxon>Eukaryota</taxon>
        <taxon>Viridiplantae</taxon>
        <taxon>Streptophyta</taxon>
        <taxon>Embryophyta</taxon>
        <taxon>Tracheophyta</taxon>
        <taxon>Spermatophyta</taxon>
        <taxon>Magnoliopsida</taxon>
        <taxon>eudicotyledons</taxon>
        <taxon>Gunneridae</taxon>
        <taxon>Pentapetalae</taxon>
        <taxon>Caryophyllales</taxon>
        <taxon>Cactineae</taxon>
        <taxon>Cactaceae</taxon>
        <taxon>Cactoideae</taxon>
        <taxon>Echinocereeae</taxon>
        <taxon>Carnegiea</taxon>
    </lineage>
</organism>
<dbReference type="AlphaFoldDB" id="A0A9Q1KNP8"/>
<evidence type="ECO:0000259" key="21">
    <source>
        <dbReference type="PROSITE" id="PS50011"/>
    </source>
</evidence>
<sequence length="789" mass="88675">MLLVITSAAQDTITLTRPLREEETLVSAHGNFKLGFFSPGSQRKYVGIWFNNIPDKTYVWVANRERPLVDSSGALLITNNSVLQLINARGSIIWSANASRSVQNPIVQLLDSGNLVIRDQNDASSSNYLWQSFDYPCDTQLPQMKLGRDPVTGSNLFLTSWNSSDDPSPGIYTYRFDPRGYPQPILYKDSAEFSRNGPWNGFWFSGNSILDPDPTFKYQFVFNDTDMYYTYDVINSSVISINRLLSYGIMQRVLWDNRKQAWAQFLSMPIDNCDLYEVCGAFGICNLLNSPQCQCMKGYAPKSPQNWDEGQWSDGCVPVAPLNCSTHKGFVKYSNVKLPDTRNAWYNTTMSLDECQRQCLQNCSCVAYANLYASLEPDGGSGCFLWFDTLIDVRVLAGRGQDLYVRVSSSGSGAKRIWISVCSSLLARGRGDAGESGINNSKDQESDLPMFAFNVVAHATNFFSPANKLGEGGFGPVYKGVLDDGQEIAVKRLSKDSKQGVEEFKNEALFIAKLQHRNLVKLIGCCIEAEEQMLIYEYMPNKSLDYFIFAVAYQLKICTDQRSSSLLDWPQRFEIIKGIARGLLYLHQDSRLRIVHRDLKASNILLDSKMNAKISDFGMARSFDGCEDEAKTKRVVGTYGYMPPEYTVDGLFSVKSDVFSFGVLVLEIVSGKRNRGFNHPDHHHNLLGHAWMLFKEGTTLEIVDPLLRNSSYEQQVQRSIHIALLCVQQHPDDRPSMPLVTVMFSSDCELTEPKQPGFYIERYVQQGSVSGKTGSSSNDEMTMTLLSGR</sequence>
<keyword evidence="19" id="KW-0245">EGF-like domain</keyword>
<dbReference type="InterPro" id="IPR001245">
    <property type="entry name" value="Ser-Thr/Tyr_kinase_cat_dom"/>
</dbReference>
<dbReference type="Gene3D" id="2.90.10.10">
    <property type="entry name" value="Bulb-type lectin domain"/>
    <property type="match status" value="1"/>
</dbReference>
<dbReference type="SUPFAM" id="SSF56112">
    <property type="entry name" value="Protein kinase-like (PK-like)"/>
    <property type="match status" value="1"/>
</dbReference>
<dbReference type="CDD" id="cd00028">
    <property type="entry name" value="B_lectin"/>
    <property type="match status" value="1"/>
</dbReference>
<protein>
    <recommendedName>
        <fullName evidence="18">Receptor-like serine/threonine-protein kinase</fullName>
        <ecNumber evidence="18">2.7.11.1</ecNumber>
    </recommendedName>
</protein>
<gene>
    <name evidence="25" type="ORF">Cgig2_000930</name>
</gene>
<dbReference type="PROSITE" id="PS50948">
    <property type="entry name" value="PAN"/>
    <property type="match status" value="1"/>
</dbReference>
<dbReference type="PROSITE" id="PS50927">
    <property type="entry name" value="BULB_LECTIN"/>
    <property type="match status" value="1"/>
</dbReference>
<evidence type="ECO:0000256" key="10">
    <source>
        <dbReference type="ARBA" id="ARBA00022840"/>
    </source>
</evidence>
<dbReference type="CDD" id="cd14066">
    <property type="entry name" value="STKc_IRAK"/>
    <property type="match status" value="1"/>
</dbReference>
<dbReference type="FunFam" id="3.30.200.20:FF:000330">
    <property type="entry name" value="G-type lectin S-receptor-like serine/threonine-protein kinase At4g03230"/>
    <property type="match status" value="1"/>
</dbReference>
<comment type="catalytic activity">
    <reaction evidence="17 18">
        <text>L-seryl-[protein] + ATP = O-phospho-L-seryl-[protein] + ADP + H(+)</text>
        <dbReference type="Rhea" id="RHEA:17989"/>
        <dbReference type="Rhea" id="RHEA-COMP:9863"/>
        <dbReference type="Rhea" id="RHEA-COMP:11604"/>
        <dbReference type="ChEBI" id="CHEBI:15378"/>
        <dbReference type="ChEBI" id="CHEBI:29999"/>
        <dbReference type="ChEBI" id="CHEBI:30616"/>
        <dbReference type="ChEBI" id="CHEBI:83421"/>
        <dbReference type="ChEBI" id="CHEBI:456216"/>
        <dbReference type="EC" id="2.7.11.1"/>
    </reaction>
</comment>
<dbReference type="PROSITE" id="PS50011">
    <property type="entry name" value="PROTEIN_KINASE_DOM"/>
    <property type="match status" value="1"/>
</dbReference>
<dbReference type="SMART" id="SM00473">
    <property type="entry name" value="PAN_AP"/>
    <property type="match status" value="1"/>
</dbReference>
<comment type="caution">
    <text evidence="25">The sequence shown here is derived from an EMBL/GenBank/DDBJ whole genome shotgun (WGS) entry which is preliminary data.</text>
</comment>
<dbReference type="InterPro" id="IPR011009">
    <property type="entry name" value="Kinase-like_dom_sf"/>
</dbReference>
<keyword evidence="6" id="KW-0732">Signal</keyword>
<keyword evidence="15" id="KW-0325">Glycoprotein</keyword>
<dbReference type="InterPro" id="IPR003609">
    <property type="entry name" value="Pan_app"/>
</dbReference>
<dbReference type="Gene3D" id="3.30.200.20">
    <property type="entry name" value="Phosphorylase Kinase, domain 1"/>
    <property type="match status" value="1"/>
</dbReference>
<evidence type="ECO:0000259" key="24">
    <source>
        <dbReference type="PROSITE" id="PS50948"/>
    </source>
</evidence>
<keyword evidence="12" id="KW-0472">Membrane</keyword>
<name>A0A9Q1KNP8_9CARY</name>
<dbReference type="SMART" id="SM00108">
    <property type="entry name" value="B_lectin"/>
    <property type="match status" value="1"/>
</dbReference>
<evidence type="ECO:0000313" key="26">
    <source>
        <dbReference type="Proteomes" id="UP001153076"/>
    </source>
</evidence>
<evidence type="ECO:0000256" key="5">
    <source>
        <dbReference type="ARBA" id="ARBA00022692"/>
    </source>
</evidence>
<comment type="caution">
    <text evidence="19">Lacks conserved residue(s) required for the propagation of feature annotation.</text>
</comment>
<comment type="catalytic activity">
    <reaction evidence="16 18">
        <text>L-threonyl-[protein] + ATP = O-phospho-L-threonyl-[protein] + ADP + H(+)</text>
        <dbReference type="Rhea" id="RHEA:46608"/>
        <dbReference type="Rhea" id="RHEA-COMP:11060"/>
        <dbReference type="Rhea" id="RHEA-COMP:11605"/>
        <dbReference type="ChEBI" id="CHEBI:15378"/>
        <dbReference type="ChEBI" id="CHEBI:30013"/>
        <dbReference type="ChEBI" id="CHEBI:30616"/>
        <dbReference type="ChEBI" id="CHEBI:61977"/>
        <dbReference type="ChEBI" id="CHEBI:456216"/>
        <dbReference type="EC" id="2.7.11.1"/>
    </reaction>
</comment>
<evidence type="ECO:0000259" key="23">
    <source>
        <dbReference type="PROSITE" id="PS50927"/>
    </source>
</evidence>
<dbReference type="InterPro" id="IPR008271">
    <property type="entry name" value="Ser/Thr_kinase_AS"/>
</dbReference>
<dbReference type="Proteomes" id="UP001153076">
    <property type="component" value="Unassembled WGS sequence"/>
</dbReference>
<dbReference type="EMBL" id="JAKOGI010000059">
    <property type="protein sequence ID" value="KAJ8446133.1"/>
    <property type="molecule type" value="Genomic_DNA"/>
</dbReference>
<dbReference type="Pfam" id="PF00954">
    <property type="entry name" value="S_locus_glycop"/>
    <property type="match status" value="1"/>
</dbReference>
<evidence type="ECO:0000256" key="2">
    <source>
        <dbReference type="ARBA" id="ARBA00022475"/>
    </source>
</evidence>
<dbReference type="FunFam" id="1.10.510.10:FF:000060">
    <property type="entry name" value="G-type lectin S-receptor-like serine/threonine-protein kinase"/>
    <property type="match status" value="1"/>
</dbReference>
<evidence type="ECO:0000256" key="19">
    <source>
        <dbReference type="PROSITE-ProRule" id="PRU00076"/>
    </source>
</evidence>